<evidence type="ECO:0000313" key="9">
    <source>
        <dbReference type="EMBL" id="MBG9389075.1"/>
    </source>
</evidence>
<evidence type="ECO:0000256" key="3">
    <source>
        <dbReference type="ARBA" id="ARBA00012737"/>
    </source>
</evidence>
<evidence type="ECO:0000256" key="1">
    <source>
        <dbReference type="ARBA" id="ARBA00005187"/>
    </source>
</evidence>
<dbReference type="GO" id="GO:0004066">
    <property type="term" value="F:asparagine synthase (glutamine-hydrolyzing) activity"/>
    <property type="evidence" value="ECO:0007669"/>
    <property type="project" value="UniProtKB-EC"/>
</dbReference>
<dbReference type="GO" id="GO:0005524">
    <property type="term" value="F:ATP binding"/>
    <property type="evidence" value="ECO:0007669"/>
    <property type="project" value="UniProtKB-KW"/>
</dbReference>
<name>A0A931MIB6_9BURK</name>
<dbReference type="EMBL" id="JADWYS010000001">
    <property type="protein sequence ID" value="MBG9389075.1"/>
    <property type="molecule type" value="Genomic_DNA"/>
</dbReference>
<evidence type="ECO:0000256" key="2">
    <source>
        <dbReference type="ARBA" id="ARBA00005752"/>
    </source>
</evidence>
<keyword evidence="6" id="KW-0315">Glutamine amidotransferase</keyword>
<dbReference type="InterPro" id="IPR017932">
    <property type="entry name" value="GATase_2_dom"/>
</dbReference>
<dbReference type="AlphaFoldDB" id="A0A931MIB6"/>
<dbReference type="CDD" id="cd00712">
    <property type="entry name" value="AsnB"/>
    <property type="match status" value="1"/>
</dbReference>
<dbReference type="Proteomes" id="UP000651050">
    <property type="component" value="Unassembled WGS sequence"/>
</dbReference>
<protein>
    <recommendedName>
        <fullName evidence="3">asparagine synthase (glutamine-hydrolyzing)</fullName>
        <ecNumber evidence="3">6.3.5.4</ecNumber>
    </recommendedName>
</protein>
<dbReference type="RefSeq" id="WP_196986891.1">
    <property type="nucleotide sequence ID" value="NZ_JADWYS010000001.1"/>
</dbReference>
<accession>A0A931MIB6</accession>
<dbReference type="Gene3D" id="3.40.50.2000">
    <property type="entry name" value="Glycogen Phosphorylase B"/>
    <property type="match status" value="2"/>
</dbReference>
<comment type="pathway">
    <text evidence="1">Amino-acid biosynthesis; L-asparagine biosynthesis; L-asparagine from L-aspartate (L-Gln route): step 1/1.</text>
</comment>
<dbReference type="EC" id="6.3.5.4" evidence="3"/>
<dbReference type="CDD" id="cd01991">
    <property type="entry name" value="Asn_synthase_B_C"/>
    <property type="match status" value="1"/>
</dbReference>
<dbReference type="Pfam" id="PF00733">
    <property type="entry name" value="Asn_synthase"/>
    <property type="match status" value="1"/>
</dbReference>
<gene>
    <name evidence="9" type="primary">asnB</name>
    <name evidence="9" type="ORF">I5803_13650</name>
</gene>
<dbReference type="SUPFAM" id="SSF56235">
    <property type="entry name" value="N-terminal nucleophile aminohydrolases (Ntn hydrolases)"/>
    <property type="match status" value="1"/>
</dbReference>
<dbReference type="GO" id="GO:0006529">
    <property type="term" value="P:asparagine biosynthetic process"/>
    <property type="evidence" value="ECO:0007669"/>
    <property type="project" value="InterPro"/>
</dbReference>
<dbReference type="Pfam" id="PF13537">
    <property type="entry name" value="GATase_7"/>
    <property type="match status" value="1"/>
</dbReference>
<comment type="caution">
    <text evidence="9">The sequence shown here is derived from an EMBL/GenBank/DDBJ whole genome shotgun (WGS) entry which is preliminary data.</text>
</comment>
<keyword evidence="4" id="KW-0547">Nucleotide-binding</keyword>
<dbReference type="Gene3D" id="3.60.20.10">
    <property type="entry name" value="Glutamine Phosphoribosylpyrophosphate, subunit 1, domain 1"/>
    <property type="match status" value="1"/>
</dbReference>
<dbReference type="Gene3D" id="3.40.50.620">
    <property type="entry name" value="HUPs"/>
    <property type="match status" value="2"/>
</dbReference>
<dbReference type="InterPro" id="IPR051786">
    <property type="entry name" value="ASN_synthetase/amidase"/>
</dbReference>
<dbReference type="PROSITE" id="PS51278">
    <property type="entry name" value="GATASE_TYPE_2"/>
    <property type="match status" value="1"/>
</dbReference>
<evidence type="ECO:0000256" key="6">
    <source>
        <dbReference type="ARBA" id="ARBA00022962"/>
    </source>
</evidence>
<evidence type="ECO:0000259" key="8">
    <source>
        <dbReference type="PROSITE" id="PS51278"/>
    </source>
</evidence>
<keyword evidence="5" id="KW-0067">ATP-binding</keyword>
<dbReference type="InterPro" id="IPR014729">
    <property type="entry name" value="Rossmann-like_a/b/a_fold"/>
</dbReference>
<evidence type="ECO:0000256" key="4">
    <source>
        <dbReference type="ARBA" id="ARBA00022741"/>
    </source>
</evidence>
<comment type="catalytic activity">
    <reaction evidence="7">
        <text>L-aspartate + L-glutamine + ATP + H2O = L-asparagine + L-glutamate + AMP + diphosphate + H(+)</text>
        <dbReference type="Rhea" id="RHEA:12228"/>
        <dbReference type="ChEBI" id="CHEBI:15377"/>
        <dbReference type="ChEBI" id="CHEBI:15378"/>
        <dbReference type="ChEBI" id="CHEBI:29985"/>
        <dbReference type="ChEBI" id="CHEBI:29991"/>
        <dbReference type="ChEBI" id="CHEBI:30616"/>
        <dbReference type="ChEBI" id="CHEBI:33019"/>
        <dbReference type="ChEBI" id="CHEBI:58048"/>
        <dbReference type="ChEBI" id="CHEBI:58359"/>
        <dbReference type="ChEBI" id="CHEBI:456215"/>
        <dbReference type="EC" id="6.3.5.4"/>
    </reaction>
</comment>
<dbReference type="CDD" id="cd03801">
    <property type="entry name" value="GT4_PimA-like"/>
    <property type="match status" value="1"/>
</dbReference>
<dbReference type="NCBIfam" id="TIGR01536">
    <property type="entry name" value="asn_synth_AEB"/>
    <property type="match status" value="1"/>
</dbReference>
<dbReference type="InterPro" id="IPR006426">
    <property type="entry name" value="Asn_synth_AEB"/>
</dbReference>
<reference evidence="9" key="1">
    <citation type="submission" date="2020-11" db="EMBL/GenBank/DDBJ databases">
        <title>Bacterial whole genome sequence for Caenimonas sp. DR4.4.</title>
        <authorList>
            <person name="Le V."/>
            <person name="Ko S.-R."/>
            <person name="Ahn C.-Y."/>
            <person name="Oh H.-M."/>
        </authorList>
    </citation>
    <scope>NUCLEOTIDE SEQUENCE</scope>
    <source>
        <strain evidence="9">DR4.4</strain>
    </source>
</reference>
<dbReference type="InterPro" id="IPR001962">
    <property type="entry name" value="Asn_synthase"/>
</dbReference>
<dbReference type="InterPro" id="IPR029055">
    <property type="entry name" value="Ntn_hydrolases_N"/>
</dbReference>
<proteinExistence type="inferred from homology"/>
<comment type="similarity">
    <text evidence="2">Belongs to the asparagine synthetase family.</text>
</comment>
<organism evidence="9 10">
    <name type="scientific">Caenimonas aquaedulcis</name>
    <dbReference type="NCBI Taxonomy" id="2793270"/>
    <lineage>
        <taxon>Bacteria</taxon>
        <taxon>Pseudomonadati</taxon>
        <taxon>Pseudomonadota</taxon>
        <taxon>Betaproteobacteria</taxon>
        <taxon>Burkholderiales</taxon>
        <taxon>Comamonadaceae</taxon>
        <taxon>Caenimonas</taxon>
    </lineage>
</organism>
<dbReference type="InterPro" id="IPR033738">
    <property type="entry name" value="AsnB_N"/>
</dbReference>
<feature type="domain" description="Glutamine amidotransferase type-2" evidence="8">
    <location>
        <begin position="2"/>
        <end position="216"/>
    </location>
</feature>
<dbReference type="GO" id="GO:0005829">
    <property type="term" value="C:cytosol"/>
    <property type="evidence" value="ECO:0007669"/>
    <property type="project" value="TreeGrafter"/>
</dbReference>
<keyword evidence="9" id="KW-0436">Ligase</keyword>
<dbReference type="SUPFAM" id="SSF53756">
    <property type="entry name" value="UDP-Glycosyltransferase/glycogen phosphorylase"/>
    <property type="match status" value="1"/>
</dbReference>
<sequence>MCGVAAAFAYSGSADPVDRAELRAVRDHMAARGPDGTGEWFSADGRVGLGHRRLSIIDLTEGGAQPMRSADGSLTISFNGEIYNYRELRAELLAAGRTFRSDSDTEVLLELYALHGTRMLEKLRGMFAFALWDGRRRAMLLARDAFGIKPLYYADDGRTLRAASQVKALLQADVDRRPEPAGHAGYFLWGSVPAPWTLYRGIRCLQPGHFMWAGENGVQPPQPYCLVADILRDASAHPATGTEEDARDAIAAALRDSVRAHLVSDVPVGIFLSAGLDSSMLASLATAAGASPRTLTLAFAEYAGSAHDEAPMARDIAGQLGARHTEVSVERQDFQAERERLLAAMDQPSIDGVNTWFVARAAASQGMKVALSGLGGDELLGSYPSFRQTPLLARLAAPFARVPAFGRFVRTLSDPLVRRLTSPKYAGLLEYGGTLGGAYLLRRGLFMPWELPQVMDPDMARDGWRDLQQLARLDGDAAQFHGAGRSRLAVSALEMSWYMRHQLLCDADWAGMAHSLEIRVPFVDVELLRAAAPWIAAHPQVSKRQVAQSAAPGLSRDVLQRPKTGFLVPVREWLGAPGHAARGLRGWARYTYGASARPARAAGCGRSARVPRVLVSTIAPGPGGVSAMTSFVIRHLAARGLEPVLAHYAPYSVVPQLSVPSFRLLQRRAGGRRGIAYDARESHAIGAWLPELEFTHYAANSYWRQVMDSCDAFVAVSGNALAATPFWRTGRPYLAWVATDWQGDREDRVRHFPLLRRLLDTCVNAPVIRRLEKKLLAGGSVLSLSQHTARVLGGLAGPQFRTSILPVPIRSDLFVPRPDAVVPGRLGFAGRFRDPRKNIGLLLQTIARLRAQGHEATGLLMGDAPDARILRDVQALGLDGHVRFLPDLSHDQMREQLQTLDIFVVPSHQEGLCIAALEAMACGVPVVSTRCGGPEEFVIPGETGCLADASPQAMAEAAGALLADRALRGRMGLAARRLVESRYATAAVDADFAHAFGSVFPGLSTEEAAVPHV</sequence>
<dbReference type="PANTHER" id="PTHR43284">
    <property type="entry name" value="ASPARAGINE SYNTHETASE (GLUTAMINE-HYDROLYZING)"/>
    <property type="match status" value="1"/>
</dbReference>
<keyword evidence="10" id="KW-1185">Reference proteome</keyword>
<dbReference type="SUPFAM" id="SSF52402">
    <property type="entry name" value="Adenine nucleotide alpha hydrolases-like"/>
    <property type="match status" value="1"/>
</dbReference>
<evidence type="ECO:0000256" key="7">
    <source>
        <dbReference type="ARBA" id="ARBA00048741"/>
    </source>
</evidence>
<dbReference type="Pfam" id="PF13692">
    <property type="entry name" value="Glyco_trans_1_4"/>
    <property type="match status" value="1"/>
</dbReference>
<evidence type="ECO:0000313" key="10">
    <source>
        <dbReference type="Proteomes" id="UP000651050"/>
    </source>
</evidence>
<evidence type="ECO:0000256" key="5">
    <source>
        <dbReference type="ARBA" id="ARBA00022840"/>
    </source>
</evidence>
<dbReference type="PANTHER" id="PTHR43284:SF1">
    <property type="entry name" value="ASPARAGINE SYNTHETASE"/>
    <property type="match status" value="1"/>
</dbReference>